<dbReference type="EMBL" id="UINC01187476">
    <property type="protein sequence ID" value="SVE00219.1"/>
    <property type="molecule type" value="Genomic_DNA"/>
</dbReference>
<proteinExistence type="predicted"/>
<reference evidence="1" key="1">
    <citation type="submission" date="2018-05" db="EMBL/GenBank/DDBJ databases">
        <authorList>
            <person name="Lanie J.A."/>
            <person name="Ng W.-L."/>
            <person name="Kazmierczak K.M."/>
            <person name="Andrzejewski T.M."/>
            <person name="Davidsen T.M."/>
            <person name="Wayne K.J."/>
            <person name="Tettelin H."/>
            <person name="Glass J.I."/>
            <person name="Rusch D."/>
            <person name="Podicherti R."/>
            <person name="Tsui H.-C.T."/>
            <person name="Winkler M.E."/>
        </authorList>
    </citation>
    <scope>NUCLEOTIDE SEQUENCE</scope>
</reference>
<dbReference type="AlphaFoldDB" id="A0A382ZY25"/>
<accession>A0A382ZY25</accession>
<organism evidence="1">
    <name type="scientific">marine metagenome</name>
    <dbReference type="NCBI Taxonomy" id="408172"/>
    <lineage>
        <taxon>unclassified sequences</taxon>
        <taxon>metagenomes</taxon>
        <taxon>ecological metagenomes</taxon>
    </lineage>
</organism>
<evidence type="ECO:0000313" key="1">
    <source>
        <dbReference type="EMBL" id="SVE00219.1"/>
    </source>
</evidence>
<sequence>MTDEEVQGFIDYFGDEIPNPDHYPRKVIWLMKWYKYIVLEKRKNEENKRKEDENK</sequence>
<gene>
    <name evidence="1" type="ORF">METZ01_LOCUS453073</name>
</gene>
<name>A0A382ZY25_9ZZZZ</name>
<protein>
    <submittedName>
        <fullName evidence="1">Uncharacterized protein</fullName>
    </submittedName>
</protein>